<dbReference type="Gene3D" id="3.40.190.10">
    <property type="entry name" value="Periplasmic binding protein-like II"/>
    <property type="match status" value="2"/>
</dbReference>
<evidence type="ECO:0000256" key="2">
    <source>
        <dbReference type="ARBA" id="ARBA00023015"/>
    </source>
</evidence>
<dbReference type="SUPFAM" id="SSF53850">
    <property type="entry name" value="Periplasmic binding protein-like II"/>
    <property type="match status" value="1"/>
</dbReference>
<dbReference type="PANTHER" id="PTHR30346:SF0">
    <property type="entry name" value="HCA OPERON TRANSCRIPTIONAL ACTIVATOR HCAR"/>
    <property type="match status" value="1"/>
</dbReference>
<reference evidence="7" key="1">
    <citation type="journal article" date="2019" name="Int. J. Syst. Evol. Microbiol.">
        <title>The Global Catalogue of Microorganisms (GCM) 10K type strain sequencing project: providing services to taxonomists for standard genome sequencing and annotation.</title>
        <authorList>
            <consortium name="The Broad Institute Genomics Platform"/>
            <consortium name="The Broad Institute Genome Sequencing Center for Infectious Disease"/>
            <person name="Wu L."/>
            <person name="Ma J."/>
        </authorList>
    </citation>
    <scope>NUCLEOTIDE SEQUENCE [LARGE SCALE GENOMIC DNA]</scope>
    <source>
        <strain evidence="7">KCTC 42984</strain>
    </source>
</reference>
<dbReference type="Proteomes" id="UP001595604">
    <property type="component" value="Unassembled WGS sequence"/>
</dbReference>
<dbReference type="InterPro" id="IPR005119">
    <property type="entry name" value="LysR_subst-bd"/>
</dbReference>
<protein>
    <submittedName>
        <fullName evidence="6">LysR substrate-binding domain-containing protein</fullName>
    </submittedName>
</protein>
<dbReference type="Pfam" id="PF00126">
    <property type="entry name" value="HTH_1"/>
    <property type="match status" value="1"/>
</dbReference>
<dbReference type="Gene3D" id="1.10.10.10">
    <property type="entry name" value="Winged helix-like DNA-binding domain superfamily/Winged helix DNA-binding domain"/>
    <property type="match status" value="1"/>
</dbReference>
<dbReference type="InterPro" id="IPR036390">
    <property type="entry name" value="WH_DNA-bd_sf"/>
</dbReference>
<dbReference type="EMBL" id="JBHRTQ010000001">
    <property type="protein sequence ID" value="MFC3172852.1"/>
    <property type="molecule type" value="Genomic_DNA"/>
</dbReference>
<dbReference type="Pfam" id="PF03466">
    <property type="entry name" value="LysR_substrate"/>
    <property type="match status" value="1"/>
</dbReference>
<proteinExistence type="inferred from homology"/>
<evidence type="ECO:0000256" key="4">
    <source>
        <dbReference type="ARBA" id="ARBA00023163"/>
    </source>
</evidence>
<gene>
    <name evidence="6" type="ORF">ACFOD9_01160</name>
</gene>
<evidence type="ECO:0000256" key="1">
    <source>
        <dbReference type="ARBA" id="ARBA00009437"/>
    </source>
</evidence>
<feature type="domain" description="HTH lysR-type" evidence="5">
    <location>
        <begin position="1"/>
        <end position="58"/>
    </location>
</feature>
<keyword evidence="4" id="KW-0804">Transcription</keyword>
<dbReference type="PROSITE" id="PS50931">
    <property type="entry name" value="HTH_LYSR"/>
    <property type="match status" value="1"/>
</dbReference>
<dbReference type="PANTHER" id="PTHR30346">
    <property type="entry name" value="TRANSCRIPTIONAL DUAL REGULATOR HCAR-RELATED"/>
    <property type="match status" value="1"/>
</dbReference>
<comment type="caution">
    <text evidence="6">The sequence shown here is derived from an EMBL/GenBank/DDBJ whole genome shotgun (WGS) entry which is preliminary data.</text>
</comment>
<evidence type="ECO:0000313" key="6">
    <source>
        <dbReference type="EMBL" id="MFC3172852.1"/>
    </source>
</evidence>
<dbReference type="SUPFAM" id="SSF46785">
    <property type="entry name" value="Winged helix' DNA-binding domain"/>
    <property type="match status" value="1"/>
</dbReference>
<dbReference type="CDD" id="cd08414">
    <property type="entry name" value="PBP2_LTTR_aromatics_like"/>
    <property type="match status" value="1"/>
</dbReference>
<keyword evidence="7" id="KW-1185">Reference proteome</keyword>
<dbReference type="RefSeq" id="WP_379508247.1">
    <property type="nucleotide sequence ID" value="NZ_JBHRTQ010000001.1"/>
</dbReference>
<sequence>MELRHLRYFVAACEEGSLQRAAQRMNVAQPALMRRIRDLEEELGCRLLERSSRGVIPTTAGERFYRDLQRHLAGIGRAVAQARSRGAEQGEQVGVGLLYNSRRYTFLNRAIAEFRAERREVKIAFVRSQSRELIARLHDRTLDLAFHYGNVPLRPEVRDRLIHTEHLILALHPDHPAAGSSEPLSLAELARIPLVWLALREGGEYHDALLHGLRASGVEPAIALRAESYEELIDLTLASGGACITAASTVLAVPEGVLTFRAIRAMPMRLNLHLAWTAAPEGSPPAALLRHLDAQIARHQAEIRGGTQGWFRLAGQPIVEVPG</sequence>
<evidence type="ECO:0000313" key="7">
    <source>
        <dbReference type="Proteomes" id="UP001595604"/>
    </source>
</evidence>
<evidence type="ECO:0000259" key="5">
    <source>
        <dbReference type="PROSITE" id="PS50931"/>
    </source>
</evidence>
<keyword evidence="2" id="KW-0805">Transcription regulation</keyword>
<keyword evidence="3" id="KW-0238">DNA-binding</keyword>
<name>A0ABV7ILH2_9SPHN</name>
<comment type="similarity">
    <text evidence="1">Belongs to the LysR transcriptional regulatory family.</text>
</comment>
<evidence type="ECO:0000256" key="3">
    <source>
        <dbReference type="ARBA" id="ARBA00023125"/>
    </source>
</evidence>
<dbReference type="InterPro" id="IPR036388">
    <property type="entry name" value="WH-like_DNA-bd_sf"/>
</dbReference>
<organism evidence="6 7">
    <name type="scientific">Novosphingobium bradum</name>
    <dbReference type="NCBI Taxonomy" id="1737444"/>
    <lineage>
        <taxon>Bacteria</taxon>
        <taxon>Pseudomonadati</taxon>
        <taxon>Pseudomonadota</taxon>
        <taxon>Alphaproteobacteria</taxon>
        <taxon>Sphingomonadales</taxon>
        <taxon>Sphingomonadaceae</taxon>
        <taxon>Novosphingobium</taxon>
    </lineage>
</organism>
<dbReference type="PRINTS" id="PR00039">
    <property type="entry name" value="HTHLYSR"/>
</dbReference>
<accession>A0ABV7ILH2</accession>
<dbReference type="InterPro" id="IPR000847">
    <property type="entry name" value="LysR_HTH_N"/>
</dbReference>